<comment type="caution">
    <text evidence="1">The sequence shown here is derived from an EMBL/GenBank/DDBJ whole genome shotgun (WGS) entry which is preliminary data.</text>
</comment>
<sequence>MKNQQAARSEHLSSHSGIVLIYFVIDRPDSVRAYALPVVSMKPVEQFTNEFICLRAMYQSA</sequence>
<evidence type="ECO:0000313" key="2">
    <source>
        <dbReference type="Proteomes" id="UP000178187"/>
    </source>
</evidence>
<protein>
    <submittedName>
        <fullName evidence="1">Uncharacterized protein</fullName>
    </submittedName>
</protein>
<reference evidence="1 2" key="1">
    <citation type="journal article" date="2016" name="Nat. Commun.">
        <title>Thousands of microbial genomes shed light on interconnected biogeochemical processes in an aquifer system.</title>
        <authorList>
            <person name="Anantharaman K."/>
            <person name="Brown C.T."/>
            <person name="Hug L.A."/>
            <person name="Sharon I."/>
            <person name="Castelle C.J."/>
            <person name="Probst A.J."/>
            <person name="Thomas B.C."/>
            <person name="Singh A."/>
            <person name="Wilkins M.J."/>
            <person name="Karaoz U."/>
            <person name="Brodie E.L."/>
            <person name="Williams K.H."/>
            <person name="Hubbard S.S."/>
            <person name="Banfield J.F."/>
        </authorList>
    </citation>
    <scope>NUCLEOTIDE SEQUENCE [LARGE SCALE GENOMIC DNA]</scope>
</reference>
<dbReference type="Proteomes" id="UP000178187">
    <property type="component" value="Unassembled WGS sequence"/>
</dbReference>
<dbReference type="AlphaFoldDB" id="A0A1G1KWD6"/>
<name>A0A1G1KWD6_9BACT</name>
<organism evidence="1 2">
    <name type="scientific">Candidatus Danuiimicrobium aquiferis</name>
    <dbReference type="NCBI Taxonomy" id="1801832"/>
    <lineage>
        <taxon>Bacteria</taxon>
        <taxon>Pseudomonadati</taxon>
        <taxon>Candidatus Omnitrophota</taxon>
        <taxon>Candidatus Danuiimicrobium</taxon>
    </lineage>
</organism>
<dbReference type="EMBL" id="MHFR01000043">
    <property type="protein sequence ID" value="OGW97200.1"/>
    <property type="molecule type" value="Genomic_DNA"/>
</dbReference>
<accession>A0A1G1KWD6</accession>
<proteinExistence type="predicted"/>
<gene>
    <name evidence="1" type="ORF">A3G33_08475</name>
</gene>
<evidence type="ECO:0000313" key="1">
    <source>
        <dbReference type="EMBL" id="OGW97200.1"/>
    </source>
</evidence>